<dbReference type="Proteomes" id="UP000822688">
    <property type="component" value="Chromosome 11"/>
</dbReference>
<keyword evidence="1" id="KW-0343">GTPase activation</keyword>
<sequence>MDRLKKLMQQPDNRWCADCGAPNPKWASTNIGVFVCVKCSTVHRSLGDEISTIMSVTLDEWSDDQVDFMEAVGGNASANSVYENCIPSGTRKPTPDASVQARTDFIRRKYEDQEFLKPTLRMKTTSRTRSSSKTEEDSPPAPSPPAPSSRDSMNSNRASLTSNMDSLTINRDSVTSKRDSVTSNRDSMTSNRDSLSSNTSSTGRSQRGTPPGSFSSFTTSASLAPSLRSGASLSHTTSTSTAEKGEPLGMLKVRIVRGRNLVVRDLLSSDPYVAATLGTQSAKTKVVNRNLNPIWDEELMLSVPNPPQPLKLEVFDHDAFSADDPMGEASVDLNPLILAAQMHEGMFEEFGIEQIGRWLATSDNDLVQDSNIEVVDGLIKQDVILKLKNVDRGELDVSLEWVPPS</sequence>
<dbReference type="InterPro" id="IPR000008">
    <property type="entry name" value="C2_dom"/>
</dbReference>
<dbReference type="PRINTS" id="PR00405">
    <property type="entry name" value="REVINTRACTNG"/>
</dbReference>
<gene>
    <name evidence="9" type="ORF">KC19_11G082000</name>
</gene>
<dbReference type="SMART" id="SM00239">
    <property type="entry name" value="C2"/>
    <property type="match status" value="1"/>
</dbReference>
<feature type="compositionally biased region" description="Low complexity" evidence="6">
    <location>
        <begin position="189"/>
        <end position="241"/>
    </location>
</feature>
<feature type="domain" description="Arf-GAP" evidence="8">
    <location>
        <begin position="1"/>
        <end position="126"/>
    </location>
</feature>
<reference evidence="9 10" key="1">
    <citation type="submission" date="2020-06" db="EMBL/GenBank/DDBJ databases">
        <title>WGS assembly of Ceratodon purpureus strain R40.</title>
        <authorList>
            <person name="Carey S.B."/>
            <person name="Jenkins J."/>
            <person name="Shu S."/>
            <person name="Lovell J.T."/>
            <person name="Sreedasyam A."/>
            <person name="Maumus F."/>
            <person name="Tiley G.P."/>
            <person name="Fernandez-Pozo N."/>
            <person name="Barry K."/>
            <person name="Chen C."/>
            <person name="Wang M."/>
            <person name="Lipzen A."/>
            <person name="Daum C."/>
            <person name="Saski C.A."/>
            <person name="Payton A.C."/>
            <person name="Mcbreen J.C."/>
            <person name="Conrad R.E."/>
            <person name="Kollar L.M."/>
            <person name="Olsson S."/>
            <person name="Huttunen S."/>
            <person name="Landis J.B."/>
            <person name="Wickett N.J."/>
            <person name="Johnson M.G."/>
            <person name="Rensing S.A."/>
            <person name="Grimwood J."/>
            <person name="Schmutz J."/>
            <person name="Mcdaniel S.F."/>
        </authorList>
    </citation>
    <scope>NUCLEOTIDE SEQUENCE [LARGE SCALE GENOMIC DNA]</scope>
    <source>
        <strain evidence="9 10">R40</strain>
    </source>
</reference>
<dbReference type="InterPro" id="IPR044518">
    <property type="entry name" value="ARF_GAP_AGD11/12/13"/>
</dbReference>
<feature type="domain" description="C2" evidence="7">
    <location>
        <begin position="232"/>
        <end position="347"/>
    </location>
</feature>
<dbReference type="InterPro" id="IPR038508">
    <property type="entry name" value="ArfGAP_dom_sf"/>
</dbReference>
<dbReference type="PROSITE" id="PS50004">
    <property type="entry name" value="C2"/>
    <property type="match status" value="1"/>
</dbReference>
<proteinExistence type="predicted"/>
<dbReference type="FunFam" id="1.10.220.150:FF:000009">
    <property type="entry name" value="stromal membrane-associated protein 1 isoform X1"/>
    <property type="match status" value="1"/>
</dbReference>
<dbReference type="CDD" id="cd08204">
    <property type="entry name" value="ArfGap"/>
    <property type="match status" value="1"/>
</dbReference>
<evidence type="ECO:0000256" key="2">
    <source>
        <dbReference type="ARBA" id="ARBA00022723"/>
    </source>
</evidence>
<keyword evidence="10" id="KW-1185">Reference proteome</keyword>
<dbReference type="PANTHER" id="PTHR46220">
    <property type="entry name" value="ADP-RIBOSYLATION FACTOR GTPASE-ACTIVATING PROTEIN AGD12"/>
    <property type="match status" value="1"/>
</dbReference>
<evidence type="ECO:0000313" key="9">
    <source>
        <dbReference type="EMBL" id="KAG0556828.1"/>
    </source>
</evidence>
<dbReference type="Pfam" id="PF01412">
    <property type="entry name" value="ArfGap"/>
    <property type="match status" value="1"/>
</dbReference>
<accession>A0A8T0GGB8</accession>
<dbReference type="AlphaFoldDB" id="A0A8T0GGB8"/>
<dbReference type="Pfam" id="PF00168">
    <property type="entry name" value="C2"/>
    <property type="match status" value="1"/>
</dbReference>
<evidence type="ECO:0000256" key="6">
    <source>
        <dbReference type="SAM" id="MobiDB-lite"/>
    </source>
</evidence>
<dbReference type="GO" id="GO:0005096">
    <property type="term" value="F:GTPase activator activity"/>
    <property type="evidence" value="ECO:0007669"/>
    <property type="project" value="UniProtKB-KW"/>
</dbReference>
<dbReference type="SUPFAM" id="SSF57863">
    <property type="entry name" value="ArfGap/RecO-like zinc finger"/>
    <property type="match status" value="1"/>
</dbReference>
<dbReference type="InterPro" id="IPR001164">
    <property type="entry name" value="ArfGAP_dom"/>
</dbReference>
<dbReference type="GO" id="GO:0008270">
    <property type="term" value="F:zinc ion binding"/>
    <property type="evidence" value="ECO:0007669"/>
    <property type="project" value="UniProtKB-KW"/>
</dbReference>
<dbReference type="InterPro" id="IPR035892">
    <property type="entry name" value="C2_domain_sf"/>
</dbReference>
<dbReference type="GO" id="GO:0005543">
    <property type="term" value="F:phospholipid binding"/>
    <property type="evidence" value="ECO:0007669"/>
    <property type="project" value="InterPro"/>
</dbReference>
<keyword evidence="3 5" id="KW-0863">Zinc-finger</keyword>
<keyword evidence="2" id="KW-0479">Metal-binding</keyword>
<organism evidence="9 10">
    <name type="scientific">Ceratodon purpureus</name>
    <name type="common">Fire moss</name>
    <name type="synonym">Dicranum purpureum</name>
    <dbReference type="NCBI Taxonomy" id="3225"/>
    <lineage>
        <taxon>Eukaryota</taxon>
        <taxon>Viridiplantae</taxon>
        <taxon>Streptophyta</taxon>
        <taxon>Embryophyta</taxon>
        <taxon>Bryophyta</taxon>
        <taxon>Bryophytina</taxon>
        <taxon>Bryopsida</taxon>
        <taxon>Dicranidae</taxon>
        <taxon>Pseudoditrichales</taxon>
        <taxon>Ditrichaceae</taxon>
        <taxon>Ceratodon</taxon>
    </lineage>
</organism>
<dbReference type="Gene3D" id="1.10.220.150">
    <property type="entry name" value="Arf GTPase activating protein"/>
    <property type="match status" value="1"/>
</dbReference>
<protein>
    <submittedName>
        <fullName evidence="9">Uncharacterized protein</fullName>
    </submittedName>
</protein>
<evidence type="ECO:0000259" key="8">
    <source>
        <dbReference type="PROSITE" id="PS50115"/>
    </source>
</evidence>
<comment type="caution">
    <text evidence="9">The sequence shown here is derived from an EMBL/GenBank/DDBJ whole genome shotgun (WGS) entry which is preliminary data.</text>
</comment>
<name>A0A8T0GGB8_CERPU</name>
<dbReference type="PROSITE" id="PS50115">
    <property type="entry name" value="ARFGAP"/>
    <property type="match status" value="1"/>
</dbReference>
<evidence type="ECO:0000256" key="3">
    <source>
        <dbReference type="ARBA" id="ARBA00022771"/>
    </source>
</evidence>
<evidence type="ECO:0000256" key="1">
    <source>
        <dbReference type="ARBA" id="ARBA00022468"/>
    </source>
</evidence>
<feature type="region of interest" description="Disordered" evidence="6">
    <location>
        <begin position="116"/>
        <end position="245"/>
    </location>
</feature>
<dbReference type="SMART" id="SM00105">
    <property type="entry name" value="ArfGap"/>
    <property type="match status" value="1"/>
</dbReference>
<dbReference type="PANTHER" id="PTHR46220:SF1">
    <property type="entry name" value="ADP-RIBOSYLATION FACTOR GTPASE-ACTIVATING PROTEIN AGD12"/>
    <property type="match status" value="1"/>
</dbReference>
<dbReference type="CDD" id="cd04038">
    <property type="entry name" value="C2_ArfGAP"/>
    <property type="match status" value="1"/>
</dbReference>
<evidence type="ECO:0000313" key="10">
    <source>
        <dbReference type="Proteomes" id="UP000822688"/>
    </source>
</evidence>
<dbReference type="Gene3D" id="2.60.40.150">
    <property type="entry name" value="C2 domain"/>
    <property type="match status" value="1"/>
</dbReference>
<evidence type="ECO:0000256" key="5">
    <source>
        <dbReference type="PROSITE-ProRule" id="PRU00288"/>
    </source>
</evidence>
<keyword evidence="4" id="KW-0862">Zinc</keyword>
<dbReference type="SUPFAM" id="SSF49562">
    <property type="entry name" value="C2 domain (Calcium/lipid-binding domain, CaLB)"/>
    <property type="match status" value="1"/>
</dbReference>
<evidence type="ECO:0000259" key="7">
    <source>
        <dbReference type="PROSITE" id="PS50004"/>
    </source>
</evidence>
<dbReference type="InterPro" id="IPR037278">
    <property type="entry name" value="ARFGAP/RecO"/>
</dbReference>
<feature type="compositionally biased region" description="Polar residues" evidence="6">
    <location>
        <begin position="150"/>
        <end position="173"/>
    </location>
</feature>
<evidence type="ECO:0000256" key="4">
    <source>
        <dbReference type="ARBA" id="ARBA00022833"/>
    </source>
</evidence>
<dbReference type="EMBL" id="CM026432">
    <property type="protein sequence ID" value="KAG0556828.1"/>
    <property type="molecule type" value="Genomic_DNA"/>
</dbReference>